<accession>A0A7D5BD41</accession>
<name>A0A7D5BD41_9BACT</name>
<feature type="chain" id="PRO_5027817947" description="Lipoprotein" evidence="1">
    <location>
        <begin position="19"/>
        <end position="301"/>
    </location>
</feature>
<feature type="signal peptide" evidence="1">
    <location>
        <begin position="1"/>
        <end position="18"/>
    </location>
</feature>
<protein>
    <recommendedName>
        <fullName evidence="3">Lipoprotein</fullName>
    </recommendedName>
</protein>
<proteinExistence type="predicted"/>
<keyword evidence="1" id="KW-0732">Signal</keyword>
<sequence length="301" mass="32746">MCALRSCFLSFLVVSATACSRNVPSLLPEPTAPPPPRLEFRPPEDAVLTETVKGSLRRSGAPGTQEAQLTTVSGFTREQGGWLLTQRVTGARYSRDGSPVETLVDDVLTRITLRVRLAADGTYVRVEDPGVALAALKQVAPAGQDVSPLERFFAPDELEARTRGEWEVKYGGLYGRSPEPGQHLYAVGTVPLGGREVAYLLERTFTGTQLTPYGEAMVFTLRCLGAPGEDAPEAAREALRLAGNPELTPGVECEGEQLLGRSRFLPVRRGFTLRATLDGETWTWATQSTLESMQAPEEEQR</sequence>
<evidence type="ECO:0008006" key="3">
    <source>
        <dbReference type="Google" id="ProtNLM"/>
    </source>
</evidence>
<dbReference type="AlphaFoldDB" id="A0A7D5BD41"/>
<gene>
    <name evidence="2" type="primary">sora19</name>
</gene>
<dbReference type="EMBL" id="MT520811">
    <property type="protein sequence ID" value="QKW93656.1"/>
    <property type="molecule type" value="Genomic_DNA"/>
</dbReference>
<organism evidence="2">
    <name type="scientific">Vitiosangium cumulatum</name>
    <dbReference type="NCBI Taxonomy" id="1867796"/>
    <lineage>
        <taxon>Bacteria</taxon>
        <taxon>Pseudomonadati</taxon>
        <taxon>Myxococcota</taxon>
        <taxon>Myxococcia</taxon>
        <taxon>Myxococcales</taxon>
        <taxon>Cystobacterineae</taxon>
        <taxon>Archangiaceae</taxon>
        <taxon>Vitiosangium</taxon>
    </lineage>
</organism>
<evidence type="ECO:0000313" key="2">
    <source>
        <dbReference type="EMBL" id="QKW93656.1"/>
    </source>
</evidence>
<evidence type="ECO:0000256" key="1">
    <source>
        <dbReference type="SAM" id="SignalP"/>
    </source>
</evidence>
<reference evidence="2" key="1">
    <citation type="journal article" date="2020" name="Molecules">
        <title>2-Hydroxysorangiadenosine: Structure and Biosynthesis of a Myxobacterial Sesquiterpene-Nucleoside.</title>
        <authorList>
            <person name="Okoth D.A."/>
            <person name="Hug J.J."/>
            <person name="Garcia R."/>
            <person name="Sproer C."/>
            <person name="Overmann J."/>
            <person name="Muller R."/>
        </authorList>
    </citation>
    <scope>NUCLEOTIDE SEQUENCE</scope>
    <source>
        <strain evidence="2">MCy10943</strain>
    </source>
</reference>
<dbReference type="PROSITE" id="PS51257">
    <property type="entry name" value="PROKAR_LIPOPROTEIN"/>
    <property type="match status" value="1"/>
</dbReference>